<dbReference type="InterPro" id="IPR003812">
    <property type="entry name" value="Fido"/>
</dbReference>
<evidence type="ECO:0000313" key="2">
    <source>
        <dbReference type="EMBL" id="WIM69907.1"/>
    </source>
</evidence>
<proteinExistence type="predicted"/>
<dbReference type="Proteomes" id="UP001238805">
    <property type="component" value="Chromosome"/>
</dbReference>
<dbReference type="InterPro" id="IPR036390">
    <property type="entry name" value="WH_DNA-bd_sf"/>
</dbReference>
<dbReference type="PROSITE" id="PS51459">
    <property type="entry name" value="FIDO"/>
    <property type="match status" value="1"/>
</dbReference>
<evidence type="ECO:0000313" key="3">
    <source>
        <dbReference type="Proteomes" id="UP001238805"/>
    </source>
</evidence>
<protein>
    <submittedName>
        <fullName evidence="2">Fic family protein</fullName>
    </submittedName>
</protein>
<dbReference type="SUPFAM" id="SSF140931">
    <property type="entry name" value="Fic-like"/>
    <property type="match status" value="1"/>
</dbReference>
<sequence>MTPWPNVTWEILPWVSRLPVSRRAQQRMPTSYTSAVVPQIADAGLALPGPLAALVDEATIAVARFDVQDAARLVPFSPLLLRSESVASSRIEQLTSSARRVLEAELLGSMHGNAGLIVANTRQMRAAVSSTTTPTTSALLEMHRILLGPSSPDIAGVVRDEPVWIGGSDLHPEGALFVPPAAPAVPDLLRDLEAFLSRTDLPVLVHAALAHAQVETIHPFTDGNGRTGRALIHALLHARGLTRHTALPVSAGLLTNVPAYFQSLDAYRDGDPHPIIEMLAVAALRAAELGGWLAEELSVVRESWEDSVTARRDAADWRALDLLLARPLVTARQVADELDLTPANARKALDRLEGNGILIGSQIDRSTRAWRAPDVLELLDEFAERSGRRDSPTGRPRSPS</sequence>
<dbReference type="Gene3D" id="1.10.10.10">
    <property type="entry name" value="Winged helix-like DNA-binding domain superfamily/Winged helix DNA-binding domain"/>
    <property type="match status" value="1"/>
</dbReference>
<dbReference type="InterPro" id="IPR036388">
    <property type="entry name" value="WH-like_DNA-bd_sf"/>
</dbReference>
<accession>A0ABY8VLF4</accession>
<dbReference type="SUPFAM" id="SSF46785">
    <property type="entry name" value="Winged helix' DNA-binding domain"/>
    <property type="match status" value="1"/>
</dbReference>
<keyword evidence="3" id="KW-1185">Reference proteome</keyword>
<gene>
    <name evidence="2" type="ORF">QP029_11985</name>
</gene>
<name>A0ABY8VLF4_9CORY</name>
<organism evidence="2 3">
    <name type="scientific">Corynebacterium suedekumii</name>
    <dbReference type="NCBI Taxonomy" id="3049801"/>
    <lineage>
        <taxon>Bacteria</taxon>
        <taxon>Bacillati</taxon>
        <taxon>Actinomycetota</taxon>
        <taxon>Actinomycetes</taxon>
        <taxon>Mycobacteriales</taxon>
        <taxon>Corynebacteriaceae</taxon>
        <taxon>Corynebacterium</taxon>
    </lineage>
</organism>
<feature type="domain" description="Fido" evidence="1">
    <location>
        <begin position="134"/>
        <end position="295"/>
    </location>
</feature>
<reference evidence="2 3" key="1">
    <citation type="submission" date="2023-05" db="EMBL/GenBank/DDBJ databases">
        <title>Corynebacterium suedekumii sp. nov. and Corynebacterium breve sp. nov. isolated from raw cow's milk.</title>
        <authorList>
            <person name="Baer M.K."/>
            <person name="Mehl L."/>
            <person name="Hellmuth R."/>
            <person name="Marke G."/>
            <person name="Lipski A."/>
        </authorList>
    </citation>
    <scope>NUCLEOTIDE SEQUENCE [LARGE SCALE GENOMIC DNA]</scope>
    <source>
        <strain evidence="2 3">LM112</strain>
    </source>
</reference>
<dbReference type="PANTHER" id="PTHR13504:SF38">
    <property type="entry name" value="FIDO DOMAIN-CONTAINING PROTEIN"/>
    <property type="match status" value="1"/>
</dbReference>
<dbReference type="EMBL" id="CP126970">
    <property type="protein sequence ID" value="WIM69907.1"/>
    <property type="molecule type" value="Genomic_DNA"/>
</dbReference>
<dbReference type="Gene3D" id="1.10.3290.10">
    <property type="entry name" value="Fido-like domain"/>
    <property type="match status" value="1"/>
</dbReference>
<dbReference type="PANTHER" id="PTHR13504">
    <property type="entry name" value="FIDO DOMAIN-CONTAINING PROTEIN DDB_G0283145"/>
    <property type="match status" value="1"/>
</dbReference>
<dbReference type="Pfam" id="PF13412">
    <property type="entry name" value="HTH_24"/>
    <property type="match status" value="1"/>
</dbReference>
<dbReference type="InterPro" id="IPR036597">
    <property type="entry name" value="Fido-like_dom_sf"/>
</dbReference>
<evidence type="ECO:0000259" key="1">
    <source>
        <dbReference type="PROSITE" id="PS51459"/>
    </source>
</evidence>
<dbReference type="RefSeq" id="WP_284874500.1">
    <property type="nucleotide sequence ID" value="NZ_CP126970.1"/>
</dbReference>
<dbReference type="Pfam" id="PF02661">
    <property type="entry name" value="Fic"/>
    <property type="match status" value="1"/>
</dbReference>
<dbReference type="InterPro" id="IPR040198">
    <property type="entry name" value="Fido_containing"/>
</dbReference>